<feature type="transmembrane region" description="Helical" evidence="1">
    <location>
        <begin position="188"/>
        <end position="211"/>
    </location>
</feature>
<dbReference type="RefSeq" id="WP_130037881.1">
    <property type="nucleotide sequence ID" value="NZ_JACCEV010000001.1"/>
</dbReference>
<keyword evidence="3" id="KW-1185">Reference proteome</keyword>
<proteinExistence type="predicted"/>
<feature type="transmembrane region" description="Helical" evidence="1">
    <location>
        <begin position="266"/>
        <end position="286"/>
    </location>
</feature>
<comment type="caution">
    <text evidence="2">The sequence shown here is derived from an EMBL/GenBank/DDBJ whole genome shotgun (WGS) entry which is preliminary data.</text>
</comment>
<dbReference type="Proteomes" id="UP000554144">
    <property type="component" value="Unassembled WGS sequence"/>
</dbReference>
<sequence>MNGAWTITRSHLLETGQLLRKYGVLLLTILLGARLAETLFMHLAVELGMVHRFVGLIAVIMIILLQLIVFAGIFVVLRDRPAVIRLRRSRASDSPDTQEDTSPVFASALLAVLIPFYGYYAGWGFLGNTLRDYSKSFLSEQWSRIDFQNPDAMGPPALQVDGTLWLLIPVLIIWFIRRRAKALHADNGHGVWPLVVVACEATWLILGLYVLSTWKGQFVSLLASLPSPTSLLDWILPAAQAAIADASLRPVDWPPPWQFGDWLKQLFRYALLPLIWFNLGAIVYGHDLNMMEAPTRRIASRVTDRWAALPKPLTDFIGHFWVGLVRRWHAVANGVLLAASAGVWLTVSILCLWRLADWLGRWSWVGAAQWIGPQDNHVWSLAAVPLNVLFGMPGQPQDGVVVMVVQFCILAAGLSLAMKARDASKAVA</sequence>
<reference evidence="2 3" key="1">
    <citation type="submission" date="2020-07" db="EMBL/GenBank/DDBJ databases">
        <title>Taxonomic revisions and descriptions of new bacterial species based on genomic comparisons in the high-G+C-content subgroup of the family Alcaligenaceae.</title>
        <authorList>
            <person name="Szabo A."/>
            <person name="Felfoldi T."/>
        </authorList>
    </citation>
    <scope>NUCLEOTIDE SEQUENCE [LARGE SCALE GENOMIC DNA]</scope>
    <source>
        <strain evidence="2 3">DSM 25667</strain>
    </source>
</reference>
<feature type="transmembrane region" description="Helical" evidence="1">
    <location>
        <begin position="104"/>
        <end position="126"/>
    </location>
</feature>
<keyword evidence="1" id="KW-0812">Transmembrane</keyword>
<evidence type="ECO:0000256" key="1">
    <source>
        <dbReference type="SAM" id="Phobius"/>
    </source>
</evidence>
<evidence type="ECO:0000313" key="2">
    <source>
        <dbReference type="EMBL" id="NYT84834.1"/>
    </source>
</evidence>
<protein>
    <submittedName>
        <fullName evidence="2">Uncharacterized protein</fullName>
    </submittedName>
</protein>
<accession>A0A853H3X1</accession>
<evidence type="ECO:0000313" key="3">
    <source>
        <dbReference type="Proteomes" id="UP000554144"/>
    </source>
</evidence>
<feature type="transmembrane region" description="Helical" evidence="1">
    <location>
        <begin position="335"/>
        <end position="356"/>
    </location>
</feature>
<gene>
    <name evidence="2" type="ORF">H0A62_04385</name>
</gene>
<dbReference type="OrthoDB" id="3802671at2"/>
<name>A0A853H3X1_9BURK</name>
<feature type="transmembrane region" description="Helical" evidence="1">
    <location>
        <begin position="157"/>
        <end position="176"/>
    </location>
</feature>
<feature type="transmembrane region" description="Helical" evidence="1">
    <location>
        <begin position="399"/>
        <end position="418"/>
    </location>
</feature>
<feature type="transmembrane region" description="Helical" evidence="1">
    <location>
        <begin position="22"/>
        <end position="41"/>
    </location>
</feature>
<dbReference type="EMBL" id="JACCEV010000001">
    <property type="protein sequence ID" value="NYT84834.1"/>
    <property type="molecule type" value="Genomic_DNA"/>
</dbReference>
<organism evidence="2 3">
    <name type="scientific">Pollutimonas harenae</name>
    <dbReference type="NCBI Taxonomy" id="657015"/>
    <lineage>
        <taxon>Bacteria</taxon>
        <taxon>Pseudomonadati</taxon>
        <taxon>Pseudomonadota</taxon>
        <taxon>Betaproteobacteria</taxon>
        <taxon>Burkholderiales</taxon>
        <taxon>Alcaligenaceae</taxon>
        <taxon>Pollutimonas</taxon>
    </lineage>
</organism>
<feature type="transmembrane region" description="Helical" evidence="1">
    <location>
        <begin position="53"/>
        <end position="77"/>
    </location>
</feature>
<keyword evidence="1" id="KW-0472">Membrane</keyword>
<dbReference type="AlphaFoldDB" id="A0A853H3X1"/>
<keyword evidence="1" id="KW-1133">Transmembrane helix</keyword>